<dbReference type="Proteomes" id="UP000295611">
    <property type="component" value="Unassembled WGS sequence"/>
</dbReference>
<dbReference type="EMBL" id="SNZP01000003">
    <property type="protein sequence ID" value="TDR81467.1"/>
    <property type="molecule type" value="Genomic_DNA"/>
</dbReference>
<keyword evidence="3" id="KW-1185">Reference proteome</keyword>
<sequence>MKTISFALLTSLALHQGIAQAAPAWLDYFSYESLQKMLEAYEPQPDENTSSRFAFTHTQPHDPAQSELALRGALFADSMHDFRKGLCPKASPRWCQWQARQTSEYTHFAQARPQIGQQVASVFRLGAMDRLILLLGKRNLSQETPAPAPTSSSVGA</sequence>
<comment type="caution">
    <text evidence="2">The sequence shown here is derived from an EMBL/GenBank/DDBJ whole genome shotgun (WGS) entry which is preliminary data.</text>
</comment>
<accession>A0A4R7BCW6</accession>
<proteinExistence type="predicted"/>
<feature type="chain" id="PRO_5020264563" evidence="1">
    <location>
        <begin position="22"/>
        <end position="156"/>
    </location>
</feature>
<dbReference type="AlphaFoldDB" id="A0A4R7BCW6"/>
<evidence type="ECO:0000256" key="1">
    <source>
        <dbReference type="SAM" id="SignalP"/>
    </source>
</evidence>
<dbReference type="RefSeq" id="WP_133678840.1">
    <property type="nucleotide sequence ID" value="NZ_SNZP01000003.1"/>
</dbReference>
<gene>
    <name evidence="2" type="ORF">DFP86_103120</name>
</gene>
<organism evidence="2 3">
    <name type="scientific">Paludibacterium purpuratum</name>
    <dbReference type="NCBI Taxonomy" id="1144873"/>
    <lineage>
        <taxon>Bacteria</taxon>
        <taxon>Pseudomonadati</taxon>
        <taxon>Pseudomonadota</taxon>
        <taxon>Betaproteobacteria</taxon>
        <taxon>Neisseriales</taxon>
        <taxon>Chromobacteriaceae</taxon>
        <taxon>Paludibacterium</taxon>
    </lineage>
</organism>
<feature type="signal peptide" evidence="1">
    <location>
        <begin position="1"/>
        <end position="21"/>
    </location>
</feature>
<reference evidence="2 3" key="1">
    <citation type="submission" date="2019-03" db="EMBL/GenBank/DDBJ databases">
        <title>Genomic Encyclopedia of Type Strains, Phase III (KMG-III): the genomes of soil and plant-associated and newly described type strains.</title>
        <authorList>
            <person name="Whitman W."/>
        </authorList>
    </citation>
    <scope>NUCLEOTIDE SEQUENCE [LARGE SCALE GENOMIC DNA]</scope>
    <source>
        <strain evidence="2 3">CECT 8976</strain>
    </source>
</reference>
<evidence type="ECO:0000313" key="3">
    <source>
        <dbReference type="Proteomes" id="UP000295611"/>
    </source>
</evidence>
<name>A0A4R7BCW6_9NEIS</name>
<protein>
    <submittedName>
        <fullName evidence="2">Uncharacterized protein</fullName>
    </submittedName>
</protein>
<keyword evidence="1" id="KW-0732">Signal</keyword>
<evidence type="ECO:0000313" key="2">
    <source>
        <dbReference type="EMBL" id="TDR81467.1"/>
    </source>
</evidence>